<feature type="compositionally biased region" description="Low complexity" evidence="24">
    <location>
        <begin position="1378"/>
        <end position="1391"/>
    </location>
</feature>
<evidence type="ECO:0000256" key="8">
    <source>
        <dbReference type="ARBA" id="ARBA00022553"/>
    </source>
</evidence>
<feature type="compositionally biased region" description="Polar residues" evidence="24">
    <location>
        <begin position="1680"/>
        <end position="1690"/>
    </location>
</feature>
<keyword evidence="27" id="KW-1185">Reference proteome</keyword>
<feature type="compositionally biased region" description="Basic and acidic residues" evidence="24">
    <location>
        <begin position="1458"/>
        <end position="1482"/>
    </location>
</feature>
<evidence type="ECO:0000256" key="7">
    <source>
        <dbReference type="ARBA" id="ARBA00013357"/>
    </source>
</evidence>
<evidence type="ECO:0000256" key="4">
    <source>
        <dbReference type="ARBA" id="ARBA00004305"/>
    </source>
</evidence>
<dbReference type="FunFam" id="3.60.15.10:FF:000014">
    <property type="entry name" value="Zinc phosphodiesterase ELAC protein 2"/>
    <property type="match status" value="1"/>
</dbReference>
<dbReference type="Pfam" id="PF23023">
    <property type="entry name" value="Anti-Pycsar_Apyc1"/>
    <property type="match status" value="1"/>
</dbReference>
<keyword evidence="9" id="KW-0819">tRNA processing</keyword>
<dbReference type="GO" id="GO:1990180">
    <property type="term" value="P:mitochondrial tRNA 3'-end processing"/>
    <property type="evidence" value="ECO:0007669"/>
    <property type="project" value="TreeGrafter"/>
</dbReference>
<keyword evidence="14" id="KW-0862">Zinc</keyword>
<accession>A0AAD8DYH5</accession>
<evidence type="ECO:0000256" key="11">
    <source>
        <dbReference type="ARBA" id="ARBA00022723"/>
    </source>
</evidence>
<dbReference type="SUPFAM" id="SSF56281">
    <property type="entry name" value="Metallo-hydrolase/oxidoreductase"/>
    <property type="match status" value="2"/>
</dbReference>
<feature type="compositionally biased region" description="Polar residues" evidence="24">
    <location>
        <begin position="1634"/>
        <end position="1649"/>
    </location>
</feature>
<comment type="cofactor">
    <cofactor evidence="2">
        <name>Zn(2+)</name>
        <dbReference type="ChEBI" id="CHEBI:29105"/>
    </cofactor>
</comment>
<keyword evidence="11" id="KW-0479">Metal-binding</keyword>
<evidence type="ECO:0000256" key="15">
    <source>
        <dbReference type="ARBA" id="ARBA00022946"/>
    </source>
</evidence>
<name>A0AAD8DYH5_MYTSE</name>
<organism evidence="26 27">
    <name type="scientific">Mythimna separata</name>
    <name type="common">Oriental armyworm</name>
    <name type="synonym">Pseudaletia separata</name>
    <dbReference type="NCBI Taxonomy" id="271217"/>
    <lineage>
        <taxon>Eukaryota</taxon>
        <taxon>Metazoa</taxon>
        <taxon>Ecdysozoa</taxon>
        <taxon>Arthropoda</taxon>
        <taxon>Hexapoda</taxon>
        <taxon>Insecta</taxon>
        <taxon>Pterygota</taxon>
        <taxon>Neoptera</taxon>
        <taxon>Endopterygota</taxon>
        <taxon>Lepidoptera</taxon>
        <taxon>Glossata</taxon>
        <taxon>Ditrysia</taxon>
        <taxon>Noctuoidea</taxon>
        <taxon>Noctuidae</taxon>
        <taxon>Noctuinae</taxon>
        <taxon>Hadenini</taxon>
        <taxon>Mythimna</taxon>
    </lineage>
</organism>
<evidence type="ECO:0000256" key="10">
    <source>
        <dbReference type="ARBA" id="ARBA00022722"/>
    </source>
</evidence>
<protein>
    <recommendedName>
        <fullName evidence="7">Zinc phosphodiesterase ELAC protein 2</fullName>
        <ecNumber evidence="6">3.1.26.11</ecNumber>
    </recommendedName>
    <alternativeName>
        <fullName evidence="21">ElaC homolog protein 2</fullName>
    </alternativeName>
    <alternativeName>
        <fullName evidence="19">Ribonuclease Z 2</fullName>
    </alternativeName>
    <alternativeName>
        <fullName evidence="20">tRNA 3 endonuclease 2</fullName>
    </alternativeName>
    <alternativeName>
        <fullName evidence="18">tRNase Z 2</fullName>
    </alternativeName>
</protein>
<evidence type="ECO:0000256" key="1">
    <source>
        <dbReference type="ARBA" id="ARBA00000402"/>
    </source>
</evidence>
<dbReference type="InterPro" id="IPR036866">
    <property type="entry name" value="RibonucZ/Hydroxyglut_hydro"/>
</dbReference>
<dbReference type="EC" id="3.1.26.11" evidence="6"/>
<evidence type="ECO:0000256" key="23">
    <source>
        <dbReference type="ARBA" id="ARBA00047136"/>
    </source>
</evidence>
<dbReference type="InterPro" id="IPR047151">
    <property type="entry name" value="RNZ2-like"/>
</dbReference>
<comment type="subunit">
    <text evidence="23">Homodimer. Interacts with PTCD1.</text>
</comment>
<comment type="subcellular location">
    <subcellularLocation>
        <location evidence="4">Mitochondrion matrix</location>
    </subcellularLocation>
    <subcellularLocation>
        <location evidence="3">Nucleus</location>
    </subcellularLocation>
</comment>
<dbReference type="GO" id="GO:0046872">
    <property type="term" value="F:metal ion binding"/>
    <property type="evidence" value="ECO:0007669"/>
    <property type="project" value="UniProtKB-KW"/>
</dbReference>
<evidence type="ECO:0000256" key="12">
    <source>
        <dbReference type="ARBA" id="ARBA00022759"/>
    </source>
</evidence>
<dbReference type="Proteomes" id="UP001231518">
    <property type="component" value="Chromosome 9"/>
</dbReference>
<evidence type="ECO:0000256" key="20">
    <source>
        <dbReference type="ARBA" id="ARBA00032104"/>
    </source>
</evidence>
<feature type="compositionally biased region" description="Polar residues" evidence="24">
    <location>
        <begin position="1498"/>
        <end position="1508"/>
    </location>
</feature>
<dbReference type="GO" id="GO:0042781">
    <property type="term" value="F:3'-tRNA processing endoribonuclease activity"/>
    <property type="evidence" value="ECO:0007669"/>
    <property type="project" value="UniProtKB-EC"/>
</dbReference>
<evidence type="ECO:0000256" key="21">
    <source>
        <dbReference type="ARBA" id="ARBA00032616"/>
    </source>
</evidence>
<comment type="caution">
    <text evidence="26">The sequence shown here is derived from an EMBL/GenBank/DDBJ whole genome shotgun (WGS) entry which is preliminary data.</text>
</comment>
<evidence type="ECO:0000313" key="26">
    <source>
        <dbReference type="EMBL" id="KAJ8730309.1"/>
    </source>
</evidence>
<evidence type="ECO:0000256" key="16">
    <source>
        <dbReference type="ARBA" id="ARBA00023128"/>
    </source>
</evidence>
<evidence type="ECO:0000256" key="17">
    <source>
        <dbReference type="ARBA" id="ARBA00023242"/>
    </source>
</evidence>
<evidence type="ECO:0000256" key="5">
    <source>
        <dbReference type="ARBA" id="ARBA00007823"/>
    </source>
</evidence>
<feature type="compositionally biased region" description="Basic and acidic residues" evidence="24">
    <location>
        <begin position="234"/>
        <end position="254"/>
    </location>
</feature>
<evidence type="ECO:0000256" key="3">
    <source>
        <dbReference type="ARBA" id="ARBA00004123"/>
    </source>
</evidence>
<dbReference type="GO" id="GO:0042645">
    <property type="term" value="C:mitochondrial nucleoid"/>
    <property type="evidence" value="ECO:0007669"/>
    <property type="project" value="UniProtKB-ARBA"/>
</dbReference>
<keyword evidence="10" id="KW-0540">Nuclease</keyword>
<comment type="catalytic activity">
    <reaction evidence="1">
        <text>Endonucleolytic cleavage of RNA, removing extra 3' nucleotides from tRNA precursor, generating 3' termini of tRNAs. A 3'-hydroxy group is left at the tRNA terminus and a 5'-phosphoryl group is left at the trailer molecule.</text>
        <dbReference type="EC" id="3.1.26.11"/>
    </reaction>
</comment>
<keyword evidence="16" id="KW-0496">Mitochondrion</keyword>
<evidence type="ECO:0000256" key="6">
    <source>
        <dbReference type="ARBA" id="ARBA00012477"/>
    </source>
</evidence>
<dbReference type="PANTHER" id="PTHR12553">
    <property type="entry name" value="ZINC PHOSPHODIESTERASE ELAC PROTEIN 2"/>
    <property type="match status" value="1"/>
</dbReference>
<dbReference type="EMBL" id="JARGEI010000006">
    <property type="protein sequence ID" value="KAJ8730309.1"/>
    <property type="molecule type" value="Genomic_DNA"/>
</dbReference>
<evidence type="ECO:0000256" key="13">
    <source>
        <dbReference type="ARBA" id="ARBA00022801"/>
    </source>
</evidence>
<gene>
    <name evidence="26" type="ORF">PYW07_017347</name>
</gene>
<comment type="similarity">
    <text evidence="5">Belongs to the RNase Z family.</text>
</comment>
<evidence type="ECO:0000256" key="19">
    <source>
        <dbReference type="ARBA" id="ARBA00030729"/>
    </source>
</evidence>
<evidence type="ECO:0000256" key="14">
    <source>
        <dbReference type="ARBA" id="ARBA00022833"/>
    </source>
</evidence>
<feature type="domain" description="tRNase Z endonuclease" evidence="25">
    <location>
        <begin position="81"/>
        <end position="128"/>
    </location>
</feature>
<keyword evidence="13" id="KW-0378">Hydrolase</keyword>
<keyword evidence="12" id="KW-0255">Endonuclease</keyword>
<keyword evidence="17" id="KW-0539">Nucleus</keyword>
<keyword evidence="15" id="KW-0809">Transit peptide</keyword>
<dbReference type="PANTHER" id="PTHR12553:SF49">
    <property type="entry name" value="ZINC PHOSPHODIESTERASE ELAC PROTEIN 2"/>
    <property type="match status" value="1"/>
</dbReference>
<dbReference type="Gene3D" id="3.60.15.10">
    <property type="entry name" value="Ribonuclease Z/Hydroxyacylglutathione hydrolase-like"/>
    <property type="match status" value="2"/>
</dbReference>
<evidence type="ECO:0000256" key="9">
    <source>
        <dbReference type="ARBA" id="ARBA00022694"/>
    </source>
</evidence>
<reference evidence="26" key="1">
    <citation type="submission" date="2023-03" db="EMBL/GenBank/DDBJ databases">
        <title>Chromosome-level genomes of two armyworms, Mythimna separata and Mythimna loreyi, provide insights into the biosynthesis and reception of sex pheromones.</title>
        <authorList>
            <person name="Zhao H."/>
        </authorList>
    </citation>
    <scope>NUCLEOTIDE SEQUENCE</scope>
    <source>
        <strain evidence="26">BeijingLab</strain>
        <tissue evidence="26">Pupa</tissue>
    </source>
</reference>
<dbReference type="InterPro" id="IPR027794">
    <property type="entry name" value="tRNase_Z_dom"/>
</dbReference>
<evidence type="ECO:0000256" key="2">
    <source>
        <dbReference type="ARBA" id="ARBA00001947"/>
    </source>
</evidence>
<evidence type="ECO:0000259" key="25">
    <source>
        <dbReference type="Pfam" id="PF13691"/>
    </source>
</evidence>
<evidence type="ECO:0000256" key="24">
    <source>
        <dbReference type="SAM" id="MobiDB-lite"/>
    </source>
</evidence>
<keyword evidence="8" id="KW-0597">Phosphoprotein</keyword>
<feature type="compositionally biased region" description="Basic and acidic residues" evidence="24">
    <location>
        <begin position="1393"/>
        <end position="1406"/>
    </location>
</feature>
<feature type="compositionally biased region" description="Low complexity" evidence="24">
    <location>
        <begin position="1419"/>
        <end position="1436"/>
    </location>
</feature>
<feature type="compositionally biased region" description="Polar residues" evidence="24">
    <location>
        <begin position="1441"/>
        <end position="1457"/>
    </location>
</feature>
<evidence type="ECO:0000256" key="18">
    <source>
        <dbReference type="ARBA" id="ARBA00030689"/>
    </source>
</evidence>
<feature type="region of interest" description="Disordered" evidence="24">
    <location>
        <begin position="1352"/>
        <end position="1783"/>
    </location>
</feature>
<dbReference type="GO" id="GO:0005634">
    <property type="term" value="C:nucleus"/>
    <property type="evidence" value="ECO:0007669"/>
    <property type="project" value="UniProtKB-SubCell"/>
</dbReference>
<comment type="function">
    <text evidence="22">Zinc phosphodiesterase, which displays mitochondrial tRNA 3'-processing endonuclease activity. Involved in tRNA maturation, by removing a 3'-trailer from precursor tRNA. Associates with mitochondrial DNA complexes at the nucleoids to initiate RNA processing and ribosome assembly.</text>
</comment>
<sequence length="1837" mass="206205">MYGLSVLFSSRVVSKRSIRSYSSDSTKKLLEFLADMPKATSSRIAEAQRQRQQISKKSEKYAPSTVYLQVLGSGARGAPNTLYLFTDQKRYLFNCGECTQRLAHEHKVKLSRLDHIFITSKTWRNIGGLPGLSLTLQDVGVPNITLHGPEGLDELYAATKRFVIMKDMQVTMAKCSPSEDFDDNVMSVKYVLLGPHDNILTGTNKPLTKKPKLDAHLEKEFEEFVHDETDYYKPEQRNMDKAKNGKEVPKEKPKPKPPVVDNALKKKTDKVLHELQKKTNCSVAYICTLKKRLGTLDLAKCVERGVKPGPLLGQLKSGLDVVLPDGTLVLSKDVKTPDDPGPVFIVLDVPDLSYLKESEFAAHFDNGSNPPENIPAIIVHFTPPEVFHQPQYRAFMTLFGPLPRHLVLNSQNSCLGSEAVHRTQHKLHLLDPDIFPLLRDVSVPAVWNAHPPVPKTNSPVRLKGLEELKNKIALAQFQNIINLEGSAKGDGHPPMDECDSVTKLELLAGRTLTMYHLRPKKQLDRSAEPKLHIQDYIQETMDVDGFVGSLEQFRRLVDSMRYARCDSKEFPKVVFLGTGSCIPSKTRNTSAIVLQIDENHSMLLDCGEGTFGQLVRFYGPKKVNAFLRTLSAIYISHLHADHHIGLIGVIQARREAMKELSQAEGAAPPPPLYLLAPGQIVTWLTLYHSQFEKLRADYTLIPNQNLLHDHPQHTDVTSAVLAAIGVQAMTTCLVSHCPNAFGVAIEVDGKYKLTYSGDTLPCEELVTIGQNSTLLIHEATMEDELADEARTKMHSTTTQAIDMGRRMSARYTVLTHFSQRYARLPRLNAHILTDNNVVGIAFDNMQVCLCIPAEGRRYTVLTHFSQRYARLPRLNAHILTDNNSVGIAFDNMQVCLCIPAEGRRYTVLTHFSQRYARLPRLNAHILTDNNSVGIAFDNMQVCLCIPAEGRRYTVLTHFSQRYARLPRLNAHILTDNNSVGIAFDNMQVCLCIPAEGRRYTVLTHFSQRYARLPRLNAHILTDNNSVGIAFDNMQVCLCIPAEGRRYTVLTHFSQRYARLPRLNAHILTDNNSVGIAFDNMQVCLCIPAEGRRYTVLTHFSQRYARLPRLNAHILTDNNVVGIAFDNMQVCLCIPAEGRRYTVLTHFSQRYARLPRLNAHILTDNNSVGIAFDNMQVCLCIPAEGRRYTVLTHFSQRYARLPRLNAHILTDNNSVGIAFDNMQVCLCIPAEGRRYTVLTHFSQRYARLPRLNAHILTDNNSVGIAFDNMQVCLCIPAEGRRYTVLTHFSQRYARLPRLNAHILTDNNSVGIAFDNMQITMSDLELLPHMYAPLQLMFAEHCVEMELKAAQRQRVRERRASTPSITPESKHSLNRYRRTAASNAAPAAPVPRGARYRESNASRLRQEIKGMTISGAVGKPRSASTRSNSASESGSPGSKKITSRTATPKNATPRNMSRQPSKERSKERPTGKAKQEAAVEKEHPLGTNARSASEIPCKETPTSKAPSNCPSEHVCVDTRSKTVNNVNPGPSPTADELIDVLNHHTKPRDKNTRPVAAKPESKGYGKPLVTPVNRRLTIRRDQPWPLDSPKGTEKLTPPKGSVLKSPNRKAEKNESPSQNASLQRPKLISTKLPTKVTVSGNGLRESNTNPNVFPDTRIPVLRASLGPRSLPTSSIHGKRTNSRSPPRQQNPADRSRDNVKTPIYKLKLDNNDPSEINHWTADRMSTPPRSPNRGRSPMPDRGRSPMANRMPAAEVKRKSPTSNKEECLVSQASNKEKASPPLTSQNRKMAHKVNHVVKQFDEERRRHKLIECKKKFQSNKFFEDSRFEKIEGLNWITWK</sequence>
<dbReference type="Pfam" id="PF13691">
    <property type="entry name" value="Lactamase_B_4"/>
    <property type="match status" value="1"/>
</dbReference>
<dbReference type="CDD" id="cd07718">
    <property type="entry name" value="RNaseZ_ELAC1_ELAC2-C-term-like_MBL-fold"/>
    <property type="match status" value="1"/>
</dbReference>
<evidence type="ECO:0000313" key="27">
    <source>
        <dbReference type="Proteomes" id="UP001231518"/>
    </source>
</evidence>
<evidence type="ECO:0000256" key="22">
    <source>
        <dbReference type="ARBA" id="ARBA00046098"/>
    </source>
</evidence>
<proteinExistence type="inferred from homology"/>
<feature type="region of interest" description="Disordered" evidence="24">
    <location>
        <begin position="234"/>
        <end position="261"/>
    </location>
</feature>